<dbReference type="InterPro" id="IPR000182">
    <property type="entry name" value="GNAT_dom"/>
</dbReference>
<dbReference type="Pfam" id="PF13527">
    <property type="entry name" value="Acetyltransf_9"/>
    <property type="match status" value="1"/>
</dbReference>
<dbReference type="EC" id="2.3.1.-" evidence="2"/>
<dbReference type="PROSITE" id="PS51186">
    <property type="entry name" value="GNAT"/>
    <property type="match status" value="1"/>
</dbReference>
<dbReference type="InterPro" id="IPR036527">
    <property type="entry name" value="SCP2_sterol-bd_dom_sf"/>
</dbReference>
<dbReference type="Pfam" id="PF13530">
    <property type="entry name" value="SCP2_2"/>
    <property type="match status" value="1"/>
</dbReference>
<dbReference type="InterPro" id="IPR016181">
    <property type="entry name" value="Acyl_CoA_acyltransferase"/>
</dbReference>
<dbReference type="EMBL" id="JAOQJX010000019">
    <property type="protein sequence ID" value="MCU6748283.1"/>
    <property type="molecule type" value="Genomic_DNA"/>
</dbReference>
<dbReference type="SUPFAM" id="SSF55729">
    <property type="entry name" value="Acyl-CoA N-acyltransferases (Nat)"/>
    <property type="match status" value="1"/>
</dbReference>
<sequence length="374" mass="43452">MVLRKLEQKEHKRTRGLWEKVFAEDTKAFLDYYYFIKARENEIYVIEEKEYIRSMIHLNPYTVQVEDREFLCHYIVAVSTEKAYRGKGYMRKLLYRTMEDMYRRKEPFTFLMPAAEAIYTPYDFRFIYKQNIGETNGTEGNLQAEVTEASIADAEDMAAFFAAYFKAEHQVCAVRDAAYYQTMILEQQSENGGVCLMKDAGRICGMFAYAREEKLEIREPLYLPGWEMEFLKAAAQLRKDGEPKAVLYACAETLAVRQKPVIMARILHLESLLGVLKVKKNERVSCSFAVIDPILVKNSRVWKIHSREGEDMLTVTETEDSEGVLPIASLTSFLFGYRTLEEIKQEEGVILSAHLEEELGKLCILRRIYLNEIV</sequence>
<keyword evidence="2" id="KW-0012">Acyltransferase</keyword>
<protein>
    <submittedName>
        <fullName evidence="2">GNAT family N-acetyltransferase</fullName>
        <ecNumber evidence="2">2.3.1.-</ecNumber>
    </submittedName>
</protein>
<name>A0ABT2TDC2_9FIRM</name>
<dbReference type="InterPro" id="IPR025559">
    <property type="entry name" value="Eis_dom"/>
</dbReference>
<keyword evidence="2" id="KW-0808">Transferase</keyword>
<feature type="domain" description="N-acetyltransferase" evidence="1">
    <location>
        <begin position="1"/>
        <end position="133"/>
    </location>
</feature>
<organism evidence="2 3">
    <name type="scientific">Faecalicatena acetigenes</name>
    <dbReference type="NCBI Taxonomy" id="2981790"/>
    <lineage>
        <taxon>Bacteria</taxon>
        <taxon>Bacillati</taxon>
        <taxon>Bacillota</taxon>
        <taxon>Clostridia</taxon>
        <taxon>Lachnospirales</taxon>
        <taxon>Lachnospiraceae</taxon>
        <taxon>Faecalicatena</taxon>
    </lineage>
</organism>
<gene>
    <name evidence="2" type="ORF">OCV51_11560</name>
</gene>
<evidence type="ECO:0000259" key="1">
    <source>
        <dbReference type="PROSITE" id="PS51186"/>
    </source>
</evidence>
<dbReference type="Proteomes" id="UP001652394">
    <property type="component" value="Unassembled WGS sequence"/>
</dbReference>
<dbReference type="GO" id="GO:0016746">
    <property type="term" value="F:acyltransferase activity"/>
    <property type="evidence" value="ECO:0007669"/>
    <property type="project" value="UniProtKB-KW"/>
</dbReference>
<dbReference type="PANTHER" id="PTHR37817">
    <property type="entry name" value="N-ACETYLTRANSFERASE EIS"/>
    <property type="match status" value="1"/>
</dbReference>
<dbReference type="Gene3D" id="3.40.630.30">
    <property type="match status" value="1"/>
</dbReference>
<dbReference type="Gene3D" id="3.30.1050.10">
    <property type="entry name" value="SCP2 sterol-binding domain"/>
    <property type="match status" value="1"/>
</dbReference>
<evidence type="ECO:0000313" key="2">
    <source>
        <dbReference type="EMBL" id="MCU6748283.1"/>
    </source>
</evidence>
<evidence type="ECO:0000313" key="3">
    <source>
        <dbReference type="Proteomes" id="UP001652394"/>
    </source>
</evidence>
<dbReference type="PANTHER" id="PTHR37817:SF1">
    <property type="entry name" value="N-ACETYLTRANSFERASE EIS"/>
    <property type="match status" value="1"/>
</dbReference>
<proteinExistence type="predicted"/>
<dbReference type="InterPro" id="IPR051554">
    <property type="entry name" value="Acetyltransferase_Eis"/>
</dbReference>
<reference evidence="2 3" key="1">
    <citation type="journal article" date="2021" name="ISME Commun">
        <title>Automated analysis of genomic sequences facilitates high-throughput and comprehensive description of bacteria.</title>
        <authorList>
            <person name="Hitch T.C.A."/>
        </authorList>
    </citation>
    <scope>NUCLEOTIDE SEQUENCE [LARGE SCALE GENOMIC DNA]</scope>
    <source>
        <strain evidence="2 3">H2_18</strain>
    </source>
</reference>
<dbReference type="SUPFAM" id="SSF55718">
    <property type="entry name" value="SCP-like"/>
    <property type="match status" value="1"/>
</dbReference>
<keyword evidence="3" id="KW-1185">Reference proteome</keyword>
<accession>A0ABT2TDC2</accession>
<comment type="caution">
    <text evidence="2">The sequence shown here is derived from an EMBL/GenBank/DDBJ whole genome shotgun (WGS) entry which is preliminary data.</text>
</comment>